<evidence type="ECO:0000256" key="4">
    <source>
        <dbReference type="SAM" id="MobiDB-lite"/>
    </source>
</evidence>
<dbReference type="PATRIC" id="fig|1549858.7.peg.3128"/>
<dbReference type="GO" id="GO:0051213">
    <property type="term" value="F:dioxygenase activity"/>
    <property type="evidence" value="ECO:0007669"/>
    <property type="project" value="UniProtKB-KW"/>
</dbReference>
<organism evidence="6 7">
    <name type="scientific">Sphingomonas melonis</name>
    <dbReference type="NCBI Taxonomy" id="152682"/>
    <lineage>
        <taxon>Bacteria</taxon>
        <taxon>Pseudomonadati</taxon>
        <taxon>Pseudomonadota</taxon>
        <taxon>Alphaproteobacteria</taxon>
        <taxon>Sphingomonadales</taxon>
        <taxon>Sphingomonadaceae</taxon>
        <taxon>Sphingomonas</taxon>
    </lineage>
</organism>
<evidence type="ECO:0000313" key="7">
    <source>
        <dbReference type="Proteomes" id="UP000033203"/>
    </source>
</evidence>
<accession>A0A0D1MCQ4</accession>
<evidence type="ECO:0000259" key="5">
    <source>
        <dbReference type="Pfam" id="PF05118"/>
    </source>
</evidence>
<dbReference type="Gene3D" id="2.60.120.330">
    <property type="entry name" value="B-lactam Antibiotic, Isopenicillin N Synthase, Chain"/>
    <property type="match status" value="1"/>
</dbReference>
<reference evidence="6 7" key="1">
    <citation type="submission" date="2015-01" db="EMBL/GenBank/DDBJ databases">
        <title>Genome of Sphingomonas taxi strain 30a.</title>
        <authorList>
            <person name="Eevers N."/>
            <person name="Van Hamme J."/>
            <person name="Bottos E."/>
            <person name="Weyens N."/>
            <person name="Vangronsveld J."/>
        </authorList>
    </citation>
    <scope>NUCLEOTIDE SEQUENCE [LARGE SCALE GENOMIC DNA]</scope>
    <source>
        <strain evidence="6 7">30a</strain>
    </source>
</reference>
<dbReference type="Pfam" id="PF05118">
    <property type="entry name" value="Asp_Arg_Hydrox"/>
    <property type="match status" value="1"/>
</dbReference>
<dbReference type="InterPro" id="IPR007803">
    <property type="entry name" value="Asp/Arg/Pro-Hydrxlase"/>
</dbReference>
<sequence length="233" mass="25698">MTIATTRTASAMWRDSGAPAPTPPTQPQPHGLLRGLDLPAGLRRRIDRVIAASSLVATDPVLDMRQFAWTALLRDHWRTIRDEAMSALSADTAPADRTVTLWSRDGDTPAPCPQTHRIVSTIPGLDSAALAILPPGAHHAIRRGATKGLITCHLGLVVPRDGDVRMRVGDRVVRWSEGETLVFDDTYDHEVWNEASGTRIVLRIRFDRPLRNPGTWVADRVRRLPGLRVPDEA</sequence>
<dbReference type="InterPro" id="IPR027443">
    <property type="entry name" value="IPNS-like_sf"/>
</dbReference>
<dbReference type="SUPFAM" id="SSF51197">
    <property type="entry name" value="Clavaminate synthase-like"/>
    <property type="match status" value="1"/>
</dbReference>
<evidence type="ECO:0000256" key="2">
    <source>
        <dbReference type="ARBA" id="ARBA00022964"/>
    </source>
</evidence>
<gene>
    <name evidence="6" type="ORF">SR41_08060</name>
</gene>
<dbReference type="PANTHER" id="PTHR46332:SF5">
    <property type="entry name" value="ASPARTATE BETA-HYDROXYLASE DOMAIN CONTAINING 2"/>
    <property type="match status" value="1"/>
</dbReference>
<evidence type="ECO:0000256" key="3">
    <source>
        <dbReference type="ARBA" id="ARBA00023002"/>
    </source>
</evidence>
<keyword evidence="3" id="KW-0560">Oxidoreductase</keyword>
<name>A0A0D1MCQ4_9SPHN</name>
<dbReference type="EMBL" id="JXTP01000031">
    <property type="protein sequence ID" value="KIU28387.1"/>
    <property type="molecule type" value="Genomic_DNA"/>
</dbReference>
<feature type="domain" description="Aspartyl/asparaginy/proline hydroxylase" evidence="5">
    <location>
        <begin position="75"/>
        <end position="209"/>
    </location>
</feature>
<dbReference type="AlphaFoldDB" id="A0A0D1MCQ4"/>
<protein>
    <recommendedName>
        <fullName evidence="5">Aspartyl/asparaginy/proline hydroxylase domain-containing protein</fullName>
    </recommendedName>
</protein>
<keyword evidence="2" id="KW-0223">Dioxygenase</keyword>
<feature type="region of interest" description="Disordered" evidence="4">
    <location>
        <begin position="1"/>
        <end position="32"/>
    </location>
</feature>
<comment type="caution">
    <text evidence="6">The sequence shown here is derived from an EMBL/GenBank/DDBJ whole genome shotgun (WGS) entry which is preliminary data.</text>
</comment>
<dbReference type="Proteomes" id="UP000033203">
    <property type="component" value="Unassembled WGS sequence"/>
</dbReference>
<evidence type="ECO:0000313" key="6">
    <source>
        <dbReference type="EMBL" id="KIU28387.1"/>
    </source>
</evidence>
<proteinExistence type="inferred from homology"/>
<comment type="similarity">
    <text evidence="1">Belongs to the aspartyl/asparaginyl beta-hydroxylase family.</text>
</comment>
<dbReference type="PANTHER" id="PTHR46332">
    <property type="entry name" value="ASPARTATE BETA-HYDROXYLASE DOMAIN-CONTAINING PROTEIN 2"/>
    <property type="match status" value="1"/>
</dbReference>
<evidence type="ECO:0000256" key="1">
    <source>
        <dbReference type="ARBA" id="ARBA00007730"/>
    </source>
</evidence>
<dbReference type="InterPro" id="IPR051821">
    <property type="entry name" value="Asp/Asn_beta-hydroxylase"/>
</dbReference>